<dbReference type="GO" id="GO:0046872">
    <property type="term" value="F:metal ion binding"/>
    <property type="evidence" value="ECO:0007669"/>
    <property type="project" value="UniProtKB-KW"/>
</dbReference>
<dbReference type="Gene3D" id="3.80.30.20">
    <property type="entry name" value="tm_1862 like domain"/>
    <property type="match status" value="1"/>
</dbReference>
<dbReference type="InterPro" id="IPR006638">
    <property type="entry name" value="Elp3/MiaA/NifB-like_rSAM"/>
</dbReference>
<dbReference type="PANTHER" id="PTHR43409:SF7">
    <property type="entry name" value="BLL1977 PROTEIN"/>
    <property type="match status" value="1"/>
</dbReference>
<dbReference type="NCBIfam" id="NF040546">
    <property type="entry name" value="rSAM_CUAEP"/>
    <property type="match status" value="1"/>
</dbReference>
<evidence type="ECO:0000259" key="6">
    <source>
        <dbReference type="PROSITE" id="PS51918"/>
    </source>
</evidence>
<dbReference type="GO" id="GO:0051536">
    <property type="term" value="F:iron-sulfur cluster binding"/>
    <property type="evidence" value="ECO:0007669"/>
    <property type="project" value="UniProtKB-KW"/>
</dbReference>
<comment type="cofactor">
    <cofactor evidence="1">
        <name>[4Fe-4S] cluster</name>
        <dbReference type="ChEBI" id="CHEBI:49883"/>
    </cofactor>
</comment>
<dbReference type="PROSITE" id="PS51918">
    <property type="entry name" value="RADICAL_SAM"/>
    <property type="match status" value="1"/>
</dbReference>
<gene>
    <name evidence="7" type="ORF">IFK94_08280</name>
</gene>
<dbReference type="InterPro" id="IPR058240">
    <property type="entry name" value="rSAM_sf"/>
</dbReference>
<dbReference type="InterPro" id="IPR007197">
    <property type="entry name" value="rSAM"/>
</dbReference>
<keyword evidence="4" id="KW-0408">Iron</keyword>
<accession>A0A8J6Y0N1</accession>
<dbReference type="SFLD" id="SFLDG01082">
    <property type="entry name" value="B12-binding_domain_containing"/>
    <property type="match status" value="1"/>
</dbReference>
<feature type="domain" description="Radical SAM core" evidence="6">
    <location>
        <begin position="179"/>
        <end position="407"/>
    </location>
</feature>
<keyword evidence="2" id="KW-0949">S-adenosyl-L-methionine</keyword>
<evidence type="ECO:0000313" key="8">
    <source>
        <dbReference type="Proteomes" id="UP000648239"/>
    </source>
</evidence>
<dbReference type="GO" id="GO:0003824">
    <property type="term" value="F:catalytic activity"/>
    <property type="evidence" value="ECO:0007669"/>
    <property type="project" value="InterPro"/>
</dbReference>
<evidence type="ECO:0000256" key="1">
    <source>
        <dbReference type="ARBA" id="ARBA00001966"/>
    </source>
</evidence>
<dbReference type="PANTHER" id="PTHR43409">
    <property type="entry name" value="ANAEROBIC MAGNESIUM-PROTOPORPHYRIN IX MONOMETHYL ESTER CYCLASE-RELATED"/>
    <property type="match status" value="1"/>
</dbReference>
<proteinExistence type="predicted"/>
<comment type="caution">
    <text evidence="7">The sequence shown here is derived from an EMBL/GenBank/DDBJ whole genome shotgun (WGS) entry which is preliminary data.</text>
</comment>
<evidence type="ECO:0000256" key="4">
    <source>
        <dbReference type="ARBA" id="ARBA00023004"/>
    </source>
</evidence>
<dbReference type="InterPro" id="IPR051198">
    <property type="entry name" value="BchE-like"/>
</dbReference>
<dbReference type="GO" id="GO:0005829">
    <property type="term" value="C:cytosol"/>
    <property type="evidence" value="ECO:0007669"/>
    <property type="project" value="TreeGrafter"/>
</dbReference>
<dbReference type="SFLD" id="SFLDS00029">
    <property type="entry name" value="Radical_SAM"/>
    <property type="match status" value="1"/>
</dbReference>
<organism evidence="7 8">
    <name type="scientific">Candidatus Polarisedimenticola svalbardensis</name>
    <dbReference type="NCBI Taxonomy" id="2886004"/>
    <lineage>
        <taxon>Bacteria</taxon>
        <taxon>Pseudomonadati</taxon>
        <taxon>Acidobacteriota</taxon>
        <taxon>Candidatus Polarisedimenticolia</taxon>
        <taxon>Candidatus Polarisedimenticolales</taxon>
        <taxon>Candidatus Polarisedimenticolaceae</taxon>
        <taxon>Candidatus Polarisedimenticola</taxon>
    </lineage>
</organism>
<dbReference type="AlphaFoldDB" id="A0A8J6Y0N1"/>
<keyword evidence="3" id="KW-0479">Metal-binding</keyword>
<evidence type="ECO:0000256" key="3">
    <source>
        <dbReference type="ARBA" id="ARBA00022723"/>
    </source>
</evidence>
<protein>
    <submittedName>
        <fullName evidence="7">Radical SAM protein</fullName>
    </submittedName>
</protein>
<dbReference type="EMBL" id="JACXWD010000022">
    <property type="protein sequence ID" value="MBD3868108.1"/>
    <property type="molecule type" value="Genomic_DNA"/>
</dbReference>
<evidence type="ECO:0000256" key="2">
    <source>
        <dbReference type="ARBA" id="ARBA00022691"/>
    </source>
</evidence>
<dbReference type="CDD" id="cd01335">
    <property type="entry name" value="Radical_SAM"/>
    <property type="match status" value="1"/>
</dbReference>
<evidence type="ECO:0000313" key="7">
    <source>
        <dbReference type="EMBL" id="MBD3868108.1"/>
    </source>
</evidence>
<evidence type="ECO:0000256" key="5">
    <source>
        <dbReference type="ARBA" id="ARBA00023014"/>
    </source>
</evidence>
<sequence>MRAATILITPLVNRSGPIRILLVSCYDLGRQPVALASAGAFLEQAGHQVDYLDLAIDENIPDGPYRLIAFSTPMHTALRVAVDAAEASRRTLPGAHITFFGYYGWLNAGMLFERSLADSVLGGEPEQQLLDLANRLAAAGAAKLPESRLPPMLTRPNYPVPNRVRLPALERYARFLEGGQTRLAGAVETTRGCKVLCTHCPIPPVYGGKFLAIPMDVVMADIANLVEAGAEHITFADPDFLNGPTHAKKVVGAMHERFPDLTFDFTARVRHVLDNRAILAEFARCGARFAVSAVESLNERVLRILDKGHTPEEAREAVRVLQDQGIPMRPSLLPFNPWSTLSDYEELLDWVEEENLALNVDPVQFSIRLLVPPGSLLAEHPEMTPYLLDLDQDRLCYTWSHPDPRMDRLHRNIATIVEHAARSDEDPYKTYSRIRSAFDTVAGKDPTPSRIHPAREAHGPPRLTENWFC</sequence>
<dbReference type="Proteomes" id="UP000648239">
    <property type="component" value="Unassembled WGS sequence"/>
</dbReference>
<dbReference type="InterPro" id="IPR023404">
    <property type="entry name" value="rSAM_horseshoe"/>
</dbReference>
<name>A0A8J6Y0N1_9BACT</name>
<dbReference type="SMART" id="SM00729">
    <property type="entry name" value="Elp3"/>
    <property type="match status" value="1"/>
</dbReference>
<reference evidence="7 8" key="1">
    <citation type="submission" date="2020-08" db="EMBL/GenBank/DDBJ databases">
        <title>Acidobacteriota in marine sediments use diverse sulfur dissimilation pathways.</title>
        <authorList>
            <person name="Wasmund K."/>
        </authorList>
    </citation>
    <scope>NUCLEOTIDE SEQUENCE [LARGE SCALE GENOMIC DNA]</scope>
    <source>
        <strain evidence="7">MAG AM4</strain>
    </source>
</reference>
<dbReference type="Pfam" id="PF04055">
    <property type="entry name" value="Radical_SAM"/>
    <property type="match status" value="1"/>
</dbReference>
<dbReference type="SUPFAM" id="SSF102114">
    <property type="entry name" value="Radical SAM enzymes"/>
    <property type="match status" value="1"/>
</dbReference>
<keyword evidence="5" id="KW-0411">Iron-sulfur</keyword>
<dbReference type="InterPro" id="IPR054699">
    <property type="entry name" value="rSAM_CUAEP"/>
</dbReference>